<evidence type="ECO:0000259" key="8">
    <source>
        <dbReference type="PROSITE" id="PS50089"/>
    </source>
</evidence>
<proteinExistence type="predicted"/>
<dbReference type="SUPFAM" id="SSF57850">
    <property type="entry name" value="RING/U-box"/>
    <property type="match status" value="1"/>
</dbReference>
<dbReference type="InterPro" id="IPR047153">
    <property type="entry name" value="TRIM45/56/19-like"/>
</dbReference>
<dbReference type="CDD" id="cd20482">
    <property type="entry name" value="CC_brat-like"/>
    <property type="match status" value="1"/>
</dbReference>
<dbReference type="Gene3D" id="2.120.10.30">
    <property type="entry name" value="TolB, C-terminal domain"/>
    <property type="match status" value="1"/>
</dbReference>
<evidence type="ECO:0000256" key="1">
    <source>
        <dbReference type="ARBA" id="ARBA00022723"/>
    </source>
</evidence>
<dbReference type="PROSITE" id="PS50089">
    <property type="entry name" value="ZF_RING_2"/>
    <property type="match status" value="1"/>
</dbReference>
<keyword evidence="3 5" id="KW-0863">Zinc-finger</keyword>
<dbReference type="GO" id="GO:0005654">
    <property type="term" value="C:nucleoplasm"/>
    <property type="evidence" value="ECO:0007669"/>
    <property type="project" value="TreeGrafter"/>
</dbReference>
<dbReference type="SUPFAM" id="SSF101898">
    <property type="entry name" value="NHL repeat"/>
    <property type="match status" value="1"/>
</dbReference>
<keyword evidence="1" id="KW-0479">Metal-binding</keyword>
<dbReference type="GO" id="GO:0008270">
    <property type="term" value="F:zinc ion binding"/>
    <property type="evidence" value="ECO:0007669"/>
    <property type="project" value="UniProtKB-KW"/>
</dbReference>
<feature type="domain" description="B box-type" evidence="9">
    <location>
        <begin position="161"/>
        <end position="204"/>
    </location>
</feature>
<feature type="compositionally biased region" description="Polar residues" evidence="7">
    <location>
        <begin position="375"/>
        <end position="400"/>
    </location>
</feature>
<dbReference type="Pfam" id="PF00643">
    <property type="entry name" value="zf-B_box"/>
    <property type="match status" value="1"/>
</dbReference>
<name>A0A6M2DFI3_XENCH</name>
<dbReference type="PANTHER" id="PTHR25462">
    <property type="entry name" value="BONUS, ISOFORM C-RELATED"/>
    <property type="match status" value="1"/>
</dbReference>
<dbReference type="GO" id="GO:0061630">
    <property type="term" value="F:ubiquitin protein ligase activity"/>
    <property type="evidence" value="ECO:0007669"/>
    <property type="project" value="TreeGrafter"/>
</dbReference>
<dbReference type="PROSITE" id="PS00518">
    <property type="entry name" value="ZF_RING_1"/>
    <property type="match status" value="1"/>
</dbReference>
<organism evidence="10">
    <name type="scientific">Xenopsylla cheopis</name>
    <name type="common">Oriental rat flea</name>
    <name type="synonym">Pulex cheopis</name>
    <dbReference type="NCBI Taxonomy" id="163159"/>
    <lineage>
        <taxon>Eukaryota</taxon>
        <taxon>Metazoa</taxon>
        <taxon>Ecdysozoa</taxon>
        <taxon>Arthropoda</taxon>
        <taxon>Hexapoda</taxon>
        <taxon>Insecta</taxon>
        <taxon>Pterygota</taxon>
        <taxon>Neoptera</taxon>
        <taxon>Endopterygota</taxon>
        <taxon>Siphonaptera</taxon>
        <taxon>Pulicidae</taxon>
        <taxon>Xenopsyllinae</taxon>
        <taxon>Xenopsylla</taxon>
    </lineage>
</organism>
<dbReference type="CDD" id="cd19798">
    <property type="entry name" value="Bbox2_BRAT-like"/>
    <property type="match status" value="1"/>
</dbReference>
<feature type="domain" description="B box-type" evidence="9">
    <location>
        <begin position="103"/>
        <end position="150"/>
    </location>
</feature>
<dbReference type="AlphaFoldDB" id="A0A6M2DFI3"/>
<evidence type="ECO:0000259" key="9">
    <source>
        <dbReference type="PROSITE" id="PS50119"/>
    </source>
</evidence>
<dbReference type="InterPro" id="IPR000315">
    <property type="entry name" value="Znf_B-box"/>
</dbReference>
<dbReference type="InterPro" id="IPR001258">
    <property type="entry name" value="NHL_repeat"/>
</dbReference>
<evidence type="ECO:0000256" key="7">
    <source>
        <dbReference type="SAM" id="MobiDB-lite"/>
    </source>
</evidence>
<dbReference type="InterPro" id="IPR001841">
    <property type="entry name" value="Znf_RING"/>
</dbReference>
<dbReference type="PROSITE" id="PS51125">
    <property type="entry name" value="NHL"/>
    <property type="match status" value="2"/>
</dbReference>
<dbReference type="CDD" id="cd14959">
    <property type="entry name" value="NHL_brat_like"/>
    <property type="match status" value="1"/>
</dbReference>
<evidence type="ECO:0000256" key="6">
    <source>
        <dbReference type="PROSITE-ProRule" id="PRU00504"/>
    </source>
</evidence>
<protein>
    <submittedName>
        <fullName evidence="10">Putative e3 ubiquitin ligase</fullName>
    </submittedName>
</protein>
<evidence type="ECO:0000313" key="10">
    <source>
        <dbReference type="EMBL" id="NOV43898.1"/>
    </source>
</evidence>
<dbReference type="InterPro" id="IPR011042">
    <property type="entry name" value="6-blade_b-propeller_TolB-like"/>
</dbReference>
<dbReference type="SUPFAM" id="SSF57845">
    <property type="entry name" value="B-box zinc-binding domain"/>
    <property type="match status" value="1"/>
</dbReference>
<dbReference type="Pfam" id="PF01436">
    <property type="entry name" value="NHL"/>
    <property type="match status" value="2"/>
</dbReference>
<dbReference type="SMART" id="SM00336">
    <property type="entry name" value="BBOX"/>
    <property type="match status" value="2"/>
</dbReference>
<accession>A0A6M2DFI3</accession>
<dbReference type="CDD" id="cd19813">
    <property type="entry name" value="Bbox1_BRAT-like"/>
    <property type="match status" value="1"/>
</dbReference>
<keyword evidence="2" id="KW-0677">Repeat</keyword>
<feature type="domain" description="RING-type" evidence="8">
    <location>
        <begin position="24"/>
        <end position="72"/>
    </location>
</feature>
<evidence type="ECO:0000256" key="2">
    <source>
        <dbReference type="ARBA" id="ARBA00022737"/>
    </source>
</evidence>
<dbReference type="InterPro" id="IPR013083">
    <property type="entry name" value="Znf_RING/FYVE/PHD"/>
</dbReference>
<evidence type="ECO:0000256" key="5">
    <source>
        <dbReference type="PROSITE-ProRule" id="PRU00024"/>
    </source>
</evidence>
<dbReference type="PROSITE" id="PS50119">
    <property type="entry name" value="ZF_BBOX"/>
    <property type="match status" value="2"/>
</dbReference>
<dbReference type="SMART" id="SM00502">
    <property type="entry name" value="BBC"/>
    <property type="match status" value="1"/>
</dbReference>
<evidence type="ECO:0000256" key="4">
    <source>
        <dbReference type="ARBA" id="ARBA00022833"/>
    </source>
</evidence>
<dbReference type="InterPro" id="IPR017907">
    <property type="entry name" value="Znf_RING_CS"/>
</dbReference>
<feature type="repeat" description="NHL" evidence="6">
    <location>
        <begin position="641"/>
        <end position="687"/>
    </location>
</feature>
<dbReference type="InterPro" id="IPR003649">
    <property type="entry name" value="Bbox_C"/>
</dbReference>
<dbReference type="SMART" id="SM00184">
    <property type="entry name" value="RING"/>
    <property type="match status" value="1"/>
</dbReference>
<dbReference type="Gene3D" id="3.30.40.10">
    <property type="entry name" value="Zinc/RING finger domain, C3HC4 (zinc finger)"/>
    <property type="match status" value="1"/>
</dbReference>
<dbReference type="Gene3D" id="3.30.160.60">
    <property type="entry name" value="Classic Zinc Finger"/>
    <property type="match status" value="1"/>
</dbReference>
<reference evidence="10" key="1">
    <citation type="submission" date="2020-03" db="EMBL/GenBank/DDBJ databases">
        <title>Transcriptomic Profiling of the Digestive Tract of the Rat Flea, Xenopsylla cheopis, Following Blood Feeding and Infection with Yersinia pestis.</title>
        <authorList>
            <person name="Bland D.M."/>
            <person name="Martens C.A."/>
            <person name="Virtaneva K."/>
            <person name="Kanakabandi K."/>
            <person name="Long D."/>
            <person name="Rosenke R."/>
            <person name="Saturday G.A."/>
            <person name="Hoyt F.H."/>
            <person name="Bruno D.P."/>
            <person name="Ribeiro J.M.C."/>
            <person name="Hinnebusch J."/>
        </authorList>
    </citation>
    <scope>NUCLEOTIDE SEQUENCE</scope>
</reference>
<keyword evidence="4" id="KW-0862">Zinc</keyword>
<dbReference type="EMBL" id="GIIL01000172">
    <property type="protein sequence ID" value="NOV43898.1"/>
    <property type="molecule type" value="Transcribed_RNA"/>
</dbReference>
<dbReference type="PANTHER" id="PTHR25462:SF296">
    <property type="entry name" value="MEIOTIC P26, ISOFORM F"/>
    <property type="match status" value="1"/>
</dbReference>
<feature type="region of interest" description="Disordered" evidence="7">
    <location>
        <begin position="368"/>
        <end position="400"/>
    </location>
</feature>
<sequence length="863" mass="95117">MFGDCLKNNITDVALCESSGVQNCSICNLKLCSPRILSCLHVFCEACLDKLLVDESADTGENCERILCPLCKQVTQINDKGVSSLIPDYISACLLDPLAADNVESIHCTSCKSKEEAVAYCKDCSNFLCSNCNIAHKFMRCFENHTVLNLSNLDGQNLSIHKPIYCAHHKSEHLKFFCFTCQVPICNECLEKEHTSSDHHFEDAKTAEFRIRKELESLIKESRSKGKFCERTTATLESALEDLQQQHDTAKDLITESFHSYKAILEKCKVNALNKLDQLHSERELKIMDIFHNLDETVEKIESACNFTSRLLQHGNCYELITLKQMISTQLLKLINNTPKPEVSFSIEFETDIDKFENSIKNSFGKFQTEDTRSESPVPTLTNLNPSLNHTNSSGIGMSNRCSTSLTTSSPISLPTSMQSSFDSELSTISTSLTSNFNIASNGLPVDATSASMPVATGLQLSSIAEYNLQQLASLAEKTDAVSASNASSPSPSFSLADLFTGDISSTNNVLNNLQALAKLGLNGTDLSTSVLPTVPPRIDSVDNVQAMDLPSSMISPIPIDLNIVNHSSPVPTTGNIINTRANGNVKLTPMQIRCKFGQLGATKGQFNSPHGFCLGLEEDIIVADTNNHRIEVFDKTGTFKFQFGFPGKEEGQLWYPRKVAVMRTSGKFVVCDRGNERSRMQIFTKNGHFIKKIGIRYIDIVAGLAVTVQGHIVAVDSVSPTVFVIAESGDLLHWFDCSDYMREPSDIAINGKEYFVCDFKGHCVVVFSEEGIFQRRIGGENITNFPNGIDISDAGDVLIGDSHGNRFHVAVFSRDGTLVSEFECPYVKVSRCCGLKITSEGYVVTLAKNNHHVLVLNTLYIL</sequence>
<evidence type="ECO:0000256" key="3">
    <source>
        <dbReference type="ARBA" id="ARBA00022771"/>
    </source>
</evidence>
<feature type="repeat" description="NHL" evidence="6">
    <location>
        <begin position="594"/>
        <end position="637"/>
    </location>
</feature>